<evidence type="ECO:0000256" key="1">
    <source>
        <dbReference type="SAM" id="MobiDB-lite"/>
    </source>
</evidence>
<dbReference type="AlphaFoldDB" id="A0AB35ZAX5"/>
<comment type="caution">
    <text evidence="2">The sequence shown here is derived from an EMBL/GenBank/DDBJ whole genome shotgun (WGS) entry which is preliminary data.</text>
</comment>
<reference evidence="3" key="1">
    <citation type="submission" date="2019-09" db="EMBL/GenBank/DDBJ databases">
        <title>Distinct polysaccharide growth profiles of human intestinal Prevotella copri isolates.</title>
        <authorList>
            <person name="Fehlner-Peach H."/>
            <person name="Magnabosco C."/>
            <person name="Raghavan V."/>
            <person name="Scher J.U."/>
            <person name="Tett A."/>
            <person name="Cox L.M."/>
            <person name="Gottsegen C."/>
            <person name="Watters A."/>
            <person name="Wiltshire- Gordon J.D."/>
            <person name="Segata N."/>
            <person name="Bonneau R."/>
            <person name="Littman D.R."/>
        </authorList>
    </citation>
    <scope>NUCLEOTIDE SEQUENCE [LARGE SCALE GENOMIC DNA]</scope>
    <source>
        <strain evidence="3">iAK279</strain>
    </source>
</reference>
<dbReference type="Proteomes" id="UP000390763">
    <property type="component" value="Unassembled WGS sequence"/>
</dbReference>
<protein>
    <submittedName>
        <fullName evidence="2">DUF4186 domain-containing protein</fullName>
    </submittedName>
</protein>
<proteinExistence type="predicted"/>
<dbReference type="RefSeq" id="WP_153087251.1">
    <property type="nucleotide sequence ID" value="NZ_VZAO01000210.1"/>
</dbReference>
<dbReference type="EMBL" id="VZBT01000014">
    <property type="protein sequence ID" value="MQO02909.1"/>
    <property type="molecule type" value="Genomic_DNA"/>
</dbReference>
<dbReference type="Pfam" id="PF13811">
    <property type="entry name" value="DUF4186"/>
    <property type="match status" value="1"/>
</dbReference>
<sequence>MKKDSKGNQAKYVELNLFPEEIEDHQKDSVSSDSKENHTSSDKEYDLTDLFERLSGSAFRSRFHLSKKDKEYIAEKGLATIRKHAEDFVAKRLAPAVIPNDGKQTPMRGHPVFIAQHATGCCCRGCFFKWHHIPTGRQLTEEEQQYAVAVLMTWIEKQVRKGISFSYKG</sequence>
<name>A0AB35ZAX5_9BACT</name>
<evidence type="ECO:0000313" key="3">
    <source>
        <dbReference type="Proteomes" id="UP000390763"/>
    </source>
</evidence>
<dbReference type="InterPro" id="IPR020378">
    <property type="entry name" value="DUF4186"/>
</dbReference>
<gene>
    <name evidence="2" type="ORF">F7D62_02040</name>
</gene>
<feature type="region of interest" description="Disordered" evidence="1">
    <location>
        <begin position="1"/>
        <end position="42"/>
    </location>
</feature>
<feature type="compositionally biased region" description="Basic and acidic residues" evidence="1">
    <location>
        <begin position="24"/>
        <end position="42"/>
    </location>
</feature>
<evidence type="ECO:0000313" key="2">
    <source>
        <dbReference type="EMBL" id="MQO02909.1"/>
    </source>
</evidence>
<accession>A0AB35ZAX5</accession>
<organism evidence="2 3">
    <name type="scientific">Segatella copri</name>
    <dbReference type="NCBI Taxonomy" id="165179"/>
    <lineage>
        <taxon>Bacteria</taxon>
        <taxon>Pseudomonadati</taxon>
        <taxon>Bacteroidota</taxon>
        <taxon>Bacteroidia</taxon>
        <taxon>Bacteroidales</taxon>
        <taxon>Prevotellaceae</taxon>
        <taxon>Segatella</taxon>
    </lineage>
</organism>